<dbReference type="GO" id="GO:0008270">
    <property type="term" value="F:zinc ion binding"/>
    <property type="evidence" value="ECO:0007669"/>
    <property type="project" value="UniProtKB-KW"/>
</dbReference>
<evidence type="ECO:0000256" key="4">
    <source>
        <dbReference type="PROSITE-ProRule" id="PRU00134"/>
    </source>
</evidence>
<reference evidence="8" key="2">
    <citation type="submission" date="2022-08" db="EMBL/GenBank/DDBJ databases">
        <authorList>
            <consortium name="DOE Joint Genome Institute"/>
            <person name="Min B."/>
            <person name="Riley R."/>
            <person name="Sierra-Patev S."/>
            <person name="Naranjo-Ortiz M."/>
            <person name="Looney B."/>
            <person name="Konkel Z."/>
            <person name="Slot J.C."/>
            <person name="Sakamoto Y."/>
            <person name="Steenwyk J.L."/>
            <person name="Rokas A."/>
            <person name="Carro J."/>
            <person name="Camarero S."/>
            <person name="Ferreira P."/>
            <person name="Molpeceres G."/>
            <person name="Ruiz-Duenas F.J."/>
            <person name="Serrano A."/>
            <person name="Henrissat B."/>
            <person name="Drula E."/>
            <person name="Hughes K.W."/>
            <person name="Mata J.L."/>
            <person name="Ishikawa N.K."/>
            <person name="Vargas-Isla R."/>
            <person name="Ushijima S."/>
            <person name="Smith C.A."/>
            <person name="Ahrendt S."/>
            <person name="Andreopoulos W."/>
            <person name="He G."/>
            <person name="Labutti K."/>
            <person name="Lipzen A."/>
            <person name="Ng V."/>
            <person name="Sandor L."/>
            <person name="Barry K."/>
            <person name="Martinez A.T."/>
            <person name="Xiao Y."/>
            <person name="Gibbons J.G."/>
            <person name="Terashima K."/>
            <person name="Hibbett D.S."/>
            <person name="Grigoriev I.V."/>
        </authorList>
    </citation>
    <scope>NUCLEOTIDE SEQUENCE</scope>
    <source>
        <strain evidence="8">TFB7829</strain>
    </source>
</reference>
<dbReference type="PROSITE" id="PS50865">
    <property type="entry name" value="ZF_MYND_2"/>
    <property type="match status" value="1"/>
</dbReference>
<dbReference type="Gene3D" id="6.10.140.2220">
    <property type="match status" value="1"/>
</dbReference>
<dbReference type="Pfam" id="PF01753">
    <property type="entry name" value="zf-MYND"/>
    <property type="match status" value="1"/>
</dbReference>
<feature type="compositionally biased region" description="Low complexity" evidence="5">
    <location>
        <begin position="307"/>
        <end position="322"/>
    </location>
</feature>
<accession>A0AA38Q729</accession>
<evidence type="ECO:0000256" key="2">
    <source>
        <dbReference type="ARBA" id="ARBA00022771"/>
    </source>
</evidence>
<dbReference type="EMBL" id="MU801914">
    <property type="protein sequence ID" value="KAJ3988066.1"/>
    <property type="molecule type" value="Genomic_DNA"/>
</dbReference>
<dbReference type="Proteomes" id="UP001142393">
    <property type="component" value="Unassembled WGS sequence"/>
</dbReference>
<reference evidence="7 9" key="3">
    <citation type="journal article" date="2023" name="Proc. Natl. Acad. Sci. U.S.A.">
        <title>A global phylogenomic analysis of the shiitake genus Lentinula.</title>
        <authorList>
            <person name="Sierra-Patev S."/>
            <person name="Min B."/>
            <person name="Naranjo-Ortiz M."/>
            <person name="Looney B."/>
            <person name="Konkel Z."/>
            <person name="Slot J.C."/>
            <person name="Sakamoto Y."/>
            <person name="Steenwyk J.L."/>
            <person name="Rokas A."/>
            <person name="Carro J."/>
            <person name="Camarero S."/>
            <person name="Ferreira P."/>
            <person name="Molpeceres G."/>
            <person name="Ruiz-Duenas F.J."/>
            <person name="Serrano A."/>
            <person name="Henrissat B."/>
            <person name="Drula E."/>
            <person name="Hughes K.W."/>
            <person name="Mata J.L."/>
            <person name="Ishikawa N.K."/>
            <person name="Vargas-Isla R."/>
            <person name="Ushijima S."/>
            <person name="Smith C.A."/>
            <person name="Donoghue J."/>
            <person name="Ahrendt S."/>
            <person name="Andreopoulos W."/>
            <person name="He G."/>
            <person name="LaButti K."/>
            <person name="Lipzen A."/>
            <person name="Ng V."/>
            <person name="Riley R."/>
            <person name="Sandor L."/>
            <person name="Barry K."/>
            <person name="Martinez A.T."/>
            <person name="Xiao Y."/>
            <person name="Gibbons J.G."/>
            <person name="Terashima K."/>
            <person name="Grigoriev I.V."/>
            <person name="Hibbett D."/>
        </authorList>
    </citation>
    <scope>NUCLEOTIDE SEQUENCE [LARGE SCALE GENOMIC DNA]</scope>
    <source>
        <strain evidence="7 9">TFB7810</strain>
    </source>
</reference>
<feature type="domain" description="MYND-type" evidence="6">
    <location>
        <begin position="295"/>
        <end position="360"/>
    </location>
</feature>
<evidence type="ECO:0000313" key="7">
    <source>
        <dbReference type="EMBL" id="KAJ3747550.1"/>
    </source>
</evidence>
<accession>A0A9W8U0I4</accession>
<dbReference type="EMBL" id="JANVFU010000003">
    <property type="protein sequence ID" value="KAJ3747550.1"/>
    <property type="molecule type" value="Genomic_DNA"/>
</dbReference>
<proteinExistence type="predicted"/>
<keyword evidence="2 4" id="KW-0863">Zinc-finger</keyword>
<dbReference type="InterPro" id="IPR002893">
    <property type="entry name" value="Znf_MYND"/>
</dbReference>
<evidence type="ECO:0000256" key="5">
    <source>
        <dbReference type="SAM" id="MobiDB-lite"/>
    </source>
</evidence>
<feature type="region of interest" description="Disordered" evidence="5">
    <location>
        <begin position="304"/>
        <end position="328"/>
    </location>
</feature>
<evidence type="ECO:0000259" key="6">
    <source>
        <dbReference type="PROSITE" id="PS50865"/>
    </source>
</evidence>
<evidence type="ECO:0000256" key="1">
    <source>
        <dbReference type="ARBA" id="ARBA00022723"/>
    </source>
</evidence>
<reference evidence="7" key="1">
    <citation type="submission" date="2022-08" db="EMBL/GenBank/DDBJ databases">
        <authorList>
            <consortium name="DOE Joint Genome Institute"/>
            <person name="Min B."/>
            <person name="Sierra-Patev S."/>
            <person name="Naranjo-Ortiz M."/>
            <person name="Looney B."/>
            <person name="Konkel Z."/>
            <person name="Slot J.C."/>
            <person name="Sakamoto Y."/>
            <person name="Steenwyk J.L."/>
            <person name="Rokas A."/>
            <person name="Carro J."/>
            <person name="Camarero S."/>
            <person name="Ferreira P."/>
            <person name="Molpeceres G."/>
            <person name="Ruiz-duenas F.J."/>
            <person name="Serrano A."/>
            <person name="Henrissat B."/>
            <person name="Drula E."/>
            <person name="Hughes K.W."/>
            <person name="Mata J.L."/>
            <person name="Ishikawa N.K."/>
            <person name="Vargas-Isla R."/>
            <person name="Ushijima S."/>
            <person name="Smith C.A."/>
            <person name="Ahrendt S."/>
            <person name="Andreopoulos W."/>
            <person name="He G."/>
            <person name="LaButti K."/>
            <person name="Lipzen A."/>
            <person name="Ng V."/>
            <person name="Riley R."/>
            <person name="Sandor L."/>
            <person name="Barry K."/>
            <person name="Martinez A.T."/>
            <person name="Xiao Y."/>
            <person name="Gibbons J.G."/>
            <person name="Terashima K."/>
            <person name="Hibbett D.S."/>
            <person name="Grigoriev I.V."/>
        </authorList>
    </citation>
    <scope>NUCLEOTIDE SEQUENCE</scope>
    <source>
        <strain evidence="7">TFB7810</strain>
    </source>
</reference>
<protein>
    <recommendedName>
        <fullName evidence="6">MYND-type domain-containing protein</fullName>
    </recommendedName>
</protein>
<sequence length="366" mass="43368">MAQKRSFYSPTRPPTLAMTELVKMTLDHHHTADLITKWLEHPNDIYLDWFYSRREQKYDRDQRQMLLWNKGDFLLENIFCRTVDTGRLIPLRTWTTHVYCHCSIHDRKRTMMRVVFTMLPELMLLRAMHDRGCDEIFIIVTDLQRQEMDEVTEYFKLVCRHAFGSCKPGMEKRIQLEHMRITHAMHRQRRTPCFPQIDLALRAILYEKRPRFVILFSPPPTSYSQILFTHHSYVPDEEIFFEYPSGCPNPCCTDNCEMLRFPRRGLETANVLEIKRGGKFGKRVKQKTMCNWIECDVCFSEETLPKSTSGSSEGTESSENGTDPSVQRVVPGQLCSQCRLVRYCSLDHQRRDWPEHKKVCAKMQWE</sequence>
<gene>
    <name evidence="7" type="ORF">DFH05DRAFT_1392488</name>
    <name evidence="8" type="ORF">F5890DRAFT_1494004</name>
</gene>
<dbReference type="AlphaFoldDB" id="A0A9W8U0I4"/>
<keyword evidence="1" id="KW-0479">Metal-binding</keyword>
<keyword evidence="3" id="KW-0862">Zinc</keyword>
<evidence type="ECO:0000313" key="9">
    <source>
        <dbReference type="Proteomes" id="UP001142393"/>
    </source>
</evidence>
<evidence type="ECO:0000256" key="3">
    <source>
        <dbReference type="ARBA" id="ARBA00022833"/>
    </source>
</evidence>
<name>A0A9W8U0I4_9AGAR</name>
<keyword evidence="9" id="KW-1185">Reference proteome</keyword>
<dbReference type="SUPFAM" id="SSF144232">
    <property type="entry name" value="HIT/MYND zinc finger-like"/>
    <property type="match status" value="1"/>
</dbReference>
<evidence type="ECO:0000313" key="8">
    <source>
        <dbReference type="EMBL" id="KAJ3988066.1"/>
    </source>
</evidence>
<dbReference type="Proteomes" id="UP001163850">
    <property type="component" value="Unassembled WGS sequence"/>
</dbReference>
<comment type="caution">
    <text evidence="7">The sequence shown here is derived from an EMBL/GenBank/DDBJ whole genome shotgun (WGS) entry which is preliminary data.</text>
</comment>
<organism evidence="7 9">
    <name type="scientific">Lentinula detonsa</name>
    <dbReference type="NCBI Taxonomy" id="2804962"/>
    <lineage>
        <taxon>Eukaryota</taxon>
        <taxon>Fungi</taxon>
        <taxon>Dikarya</taxon>
        <taxon>Basidiomycota</taxon>
        <taxon>Agaricomycotina</taxon>
        <taxon>Agaricomycetes</taxon>
        <taxon>Agaricomycetidae</taxon>
        <taxon>Agaricales</taxon>
        <taxon>Marasmiineae</taxon>
        <taxon>Omphalotaceae</taxon>
        <taxon>Lentinula</taxon>
    </lineage>
</organism>